<dbReference type="Proteomes" id="UP000828390">
    <property type="component" value="Unassembled WGS sequence"/>
</dbReference>
<evidence type="ECO:0000313" key="1">
    <source>
        <dbReference type="EMBL" id="KAH3829943.1"/>
    </source>
</evidence>
<accession>A0A9D4H7E8</accession>
<dbReference type="EMBL" id="JAIWYP010000004">
    <property type="protein sequence ID" value="KAH3829943.1"/>
    <property type="molecule type" value="Genomic_DNA"/>
</dbReference>
<comment type="caution">
    <text evidence="1">The sequence shown here is derived from an EMBL/GenBank/DDBJ whole genome shotgun (WGS) entry which is preliminary data.</text>
</comment>
<organism evidence="1 2">
    <name type="scientific">Dreissena polymorpha</name>
    <name type="common">Zebra mussel</name>
    <name type="synonym">Mytilus polymorpha</name>
    <dbReference type="NCBI Taxonomy" id="45954"/>
    <lineage>
        <taxon>Eukaryota</taxon>
        <taxon>Metazoa</taxon>
        <taxon>Spiralia</taxon>
        <taxon>Lophotrochozoa</taxon>
        <taxon>Mollusca</taxon>
        <taxon>Bivalvia</taxon>
        <taxon>Autobranchia</taxon>
        <taxon>Heteroconchia</taxon>
        <taxon>Euheterodonta</taxon>
        <taxon>Imparidentia</taxon>
        <taxon>Neoheterodontei</taxon>
        <taxon>Myida</taxon>
        <taxon>Dreissenoidea</taxon>
        <taxon>Dreissenidae</taxon>
        <taxon>Dreissena</taxon>
    </lineage>
</organism>
<evidence type="ECO:0000313" key="2">
    <source>
        <dbReference type="Proteomes" id="UP000828390"/>
    </source>
</evidence>
<sequence length="76" mass="8472">MPHEASNPIRYKVTQGFVVSIVDKLTPGQTAQMRSVRTDKRALSRCPVEPRDNEMMTEPDALITVAADVNDTELDN</sequence>
<gene>
    <name evidence="1" type="ORF">DPMN_103175</name>
</gene>
<keyword evidence="2" id="KW-1185">Reference proteome</keyword>
<name>A0A9D4H7E8_DREPO</name>
<dbReference type="AlphaFoldDB" id="A0A9D4H7E8"/>
<protein>
    <submittedName>
        <fullName evidence="1">Uncharacterized protein</fullName>
    </submittedName>
</protein>
<proteinExistence type="predicted"/>
<reference evidence="1" key="1">
    <citation type="journal article" date="2019" name="bioRxiv">
        <title>The Genome of the Zebra Mussel, Dreissena polymorpha: A Resource for Invasive Species Research.</title>
        <authorList>
            <person name="McCartney M.A."/>
            <person name="Auch B."/>
            <person name="Kono T."/>
            <person name="Mallez S."/>
            <person name="Zhang Y."/>
            <person name="Obille A."/>
            <person name="Becker A."/>
            <person name="Abrahante J.E."/>
            <person name="Garbe J."/>
            <person name="Badalamenti J.P."/>
            <person name="Herman A."/>
            <person name="Mangelson H."/>
            <person name="Liachko I."/>
            <person name="Sullivan S."/>
            <person name="Sone E.D."/>
            <person name="Koren S."/>
            <person name="Silverstein K.A.T."/>
            <person name="Beckman K.B."/>
            <person name="Gohl D.M."/>
        </authorList>
    </citation>
    <scope>NUCLEOTIDE SEQUENCE</scope>
    <source>
        <strain evidence="1">Duluth1</strain>
        <tissue evidence="1">Whole animal</tissue>
    </source>
</reference>
<reference evidence="1" key="2">
    <citation type="submission" date="2020-11" db="EMBL/GenBank/DDBJ databases">
        <authorList>
            <person name="McCartney M.A."/>
            <person name="Auch B."/>
            <person name="Kono T."/>
            <person name="Mallez S."/>
            <person name="Becker A."/>
            <person name="Gohl D.M."/>
            <person name="Silverstein K.A.T."/>
            <person name="Koren S."/>
            <person name="Bechman K.B."/>
            <person name="Herman A."/>
            <person name="Abrahante J.E."/>
            <person name="Garbe J."/>
        </authorList>
    </citation>
    <scope>NUCLEOTIDE SEQUENCE</scope>
    <source>
        <strain evidence="1">Duluth1</strain>
        <tissue evidence="1">Whole animal</tissue>
    </source>
</reference>